<protein>
    <submittedName>
        <fullName evidence="15">Nodal modulator 3</fullName>
    </submittedName>
</protein>
<accession>A0A8B7NCH6</accession>
<feature type="domain" description="NOMO second beta-sandwich" evidence="10">
    <location>
        <begin position="818"/>
        <end position="889"/>
    </location>
</feature>
<evidence type="ECO:0000259" key="11">
    <source>
        <dbReference type="Pfam" id="PF23141"/>
    </source>
</evidence>
<dbReference type="OrthoDB" id="10263633at2759"/>
<dbReference type="AlphaFoldDB" id="A0A8B7NCH6"/>
<dbReference type="Gene3D" id="2.60.40.1120">
    <property type="entry name" value="Carboxypeptidase-like, regulatory domain"/>
    <property type="match status" value="2"/>
</dbReference>
<feature type="chain" id="PRO_5034836354" evidence="7">
    <location>
        <begin position="22"/>
        <end position="1155"/>
    </location>
</feature>
<evidence type="ECO:0000259" key="13">
    <source>
        <dbReference type="Pfam" id="PF23194"/>
    </source>
</evidence>
<evidence type="ECO:0000256" key="4">
    <source>
        <dbReference type="ARBA" id="ARBA00022824"/>
    </source>
</evidence>
<evidence type="ECO:0000256" key="6">
    <source>
        <dbReference type="ARBA" id="ARBA00023136"/>
    </source>
</evidence>
<keyword evidence="4" id="KW-0256">Endoplasmic reticulum</keyword>
<feature type="domain" description="NOMO second beta-sandwich" evidence="10">
    <location>
        <begin position="114"/>
        <end position="204"/>
    </location>
</feature>
<dbReference type="GO" id="GO:0005789">
    <property type="term" value="C:endoplasmic reticulum membrane"/>
    <property type="evidence" value="ECO:0007669"/>
    <property type="project" value="UniProtKB-SubCell"/>
</dbReference>
<evidence type="ECO:0000313" key="14">
    <source>
        <dbReference type="Proteomes" id="UP000694843"/>
    </source>
</evidence>
<dbReference type="GeneID" id="108668567"/>
<name>A0A8B7NCH6_HYAAZ</name>
<evidence type="ECO:0000256" key="7">
    <source>
        <dbReference type="SAM" id="SignalP"/>
    </source>
</evidence>
<keyword evidence="14" id="KW-1185">Reference proteome</keyword>
<dbReference type="Pfam" id="PF22902">
    <property type="entry name" value="NOMO1-like_9th"/>
    <property type="match status" value="1"/>
</dbReference>
<organism evidence="14 15">
    <name type="scientific">Hyalella azteca</name>
    <name type="common">Amphipod</name>
    <dbReference type="NCBI Taxonomy" id="294128"/>
    <lineage>
        <taxon>Eukaryota</taxon>
        <taxon>Metazoa</taxon>
        <taxon>Ecdysozoa</taxon>
        <taxon>Arthropoda</taxon>
        <taxon>Crustacea</taxon>
        <taxon>Multicrustacea</taxon>
        <taxon>Malacostraca</taxon>
        <taxon>Eumalacostraca</taxon>
        <taxon>Peracarida</taxon>
        <taxon>Amphipoda</taxon>
        <taxon>Senticaudata</taxon>
        <taxon>Talitrida</taxon>
        <taxon>Talitroidea</taxon>
        <taxon>Hyalellidae</taxon>
        <taxon>Hyalella</taxon>
    </lineage>
</organism>
<sequence>MEMRLLIFTLFSLSSALLCAGYDVQGCGGYIKSDVEIDFSQVGIKLFTAQGSLKYETDCAPNDGYYFMPIDGKGSFIIRVAPPPGWSVEPAQVSVDIDGATDLCSLKEDINFYFKGFAVLGKVSSAAAADIAGGPAGIHVSLSKEGNIVQKTTTDKDGAFVFTPLAIGEYSVSITHPSWNFISEKASVSISDRNGEVLPGSLVVRGYQVEGKVEGAAVEGVSVVIHSSESSLVKHYQTFPPGCQKGAPSGYQPPASLGNVLCHVTTDVSGKYSFTDVAPGKYSITAHRHTSVTRYVISPPSVAFVVLHDNAKVEKSFQVEGFSVSGVVRMGGAGVAGAAVSLGSHKVTTAEDGSYTIPSIKPGQYTVTVTAENVLFATTAVSLTASEPFLPVISPSHYNVCFRIALDEASHKTDEAINKWNILVTSIDGVAKVVNTDAVAKKGCVFLSPGKYSAAVQLSQLQQQSGIRFGPVEHTFTVREGVVPEMVFSQFLGEITATVVCLEACPTIPFRLIAADGSERSAPAVGTKNSKKVSATFKEVVPGTYEIAVEKDDWCFKEKTVKAQLNAENIAVTFTQSGYLLTVTSSHPATLAYSRRSSAEALTGKLDVQKGSTKSCLSGPGSYSLTPESCHQFTSPSYTWTTSSPSLISLVATRHTVSGVLKSSEPGAFTLSVTHSDGSQTTLKPKSSAGNMYTFEDMMKEGDHVTLVPQSSDDLFQYNPKQQSLTVGSECMSDAYSFKAEKALFIHGSVKPAVAGVNIIVSAGNEKHQYTTDKTGKYKAGPLDNSVSYNITASLTGYTLTALDDKGNFEAFKLAEVVVFIKDEQNKPLSGVVVSMSGGKSYRQNSLTADDGSITFHSLLPGEYFLRTAMKEYNFDPPSKMVTVEQGATINIKITGVRVAYSAFGTSMSLTGVLEPDVALEARGVGENCEQYLEEAVTDDAGAFRIRGLLPKCEYDIGLKSDASLNKHIERMLPASTRVKVQKEDITGLKLVVLRHFTQMDVVGSVESPKEFLSSLSIKVYREDVPDSPVHTIKLTDQAFFMLPSMTADGKTYTVSLESSLSTMMYSYRTPEVSFVADSSFKNVKLHFRPSLRNIDAEMSQNTMAGLFFAIIIIAMMANYEKIAPGIDWALEIIGERLNKRGNGVSGTNNVRRMS</sequence>
<dbReference type="Pfam" id="PF23192">
    <property type="entry name" value="NOMO_12th"/>
    <property type="match status" value="1"/>
</dbReference>
<dbReference type="Pfam" id="PF13620">
    <property type="entry name" value="CarboxypepD_reg"/>
    <property type="match status" value="1"/>
</dbReference>
<feature type="domain" description="NOMO seventh transthyretin-like" evidence="11">
    <location>
        <begin position="581"/>
        <end position="653"/>
    </location>
</feature>
<dbReference type="InterPro" id="IPR056319">
    <property type="entry name" value="NOMO_7th"/>
</dbReference>
<evidence type="ECO:0000256" key="3">
    <source>
        <dbReference type="ARBA" id="ARBA00022729"/>
    </source>
</evidence>
<dbReference type="InterPro" id="IPR055074">
    <property type="entry name" value="NOMO1-3_2nd"/>
</dbReference>
<feature type="signal peptide" evidence="7">
    <location>
        <begin position="1"/>
        <end position="21"/>
    </location>
</feature>
<dbReference type="Pfam" id="PF22904">
    <property type="entry name" value="NOMO1-like_2nd"/>
    <property type="match status" value="3"/>
</dbReference>
<keyword evidence="6" id="KW-0472">Membrane</keyword>
<dbReference type="InterPro" id="IPR055073">
    <property type="entry name" value="NOMO1-like_9th"/>
</dbReference>
<dbReference type="RefSeq" id="XP_018011295.1">
    <property type="nucleotide sequence ID" value="XM_018155806.2"/>
</dbReference>
<dbReference type="Proteomes" id="UP000694843">
    <property type="component" value="Unplaced"/>
</dbReference>
<feature type="domain" description="NOMO fifth transthyretin-like" evidence="13">
    <location>
        <begin position="400"/>
        <end position="488"/>
    </location>
</feature>
<gene>
    <name evidence="15" type="primary">LOC108668567</name>
</gene>
<dbReference type="SUPFAM" id="SSF117074">
    <property type="entry name" value="Hypothetical protein PA1324"/>
    <property type="match status" value="1"/>
</dbReference>
<dbReference type="KEGG" id="hazt:108668567"/>
<dbReference type="InterPro" id="IPR013783">
    <property type="entry name" value="Ig-like_fold"/>
</dbReference>
<evidence type="ECO:0000313" key="15">
    <source>
        <dbReference type="RefSeq" id="XP_018011295.1"/>
    </source>
</evidence>
<evidence type="ECO:0000256" key="2">
    <source>
        <dbReference type="ARBA" id="ARBA00022692"/>
    </source>
</evidence>
<dbReference type="PANTHER" id="PTHR23303">
    <property type="entry name" value="CARBOXYPEPTIDASE REGULATORY REGION-CONTAINING"/>
    <property type="match status" value="1"/>
</dbReference>
<feature type="domain" description="NOMO-like N-terminal beta-sandwich" evidence="8">
    <location>
        <begin position="29"/>
        <end position="112"/>
    </location>
</feature>
<dbReference type="InterPro" id="IPR013784">
    <property type="entry name" value="Carb-bd-like_fold"/>
</dbReference>
<evidence type="ECO:0000259" key="9">
    <source>
        <dbReference type="Pfam" id="PF22902"/>
    </source>
</evidence>
<evidence type="ECO:0000259" key="12">
    <source>
        <dbReference type="Pfam" id="PF23192"/>
    </source>
</evidence>
<dbReference type="OMA" id="FVFKGFG"/>
<evidence type="ECO:0000259" key="10">
    <source>
        <dbReference type="Pfam" id="PF22904"/>
    </source>
</evidence>
<feature type="domain" description="NOMO second beta-sandwich" evidence="10">
    <location>
        <begin position="259"/>
        <end position="319"/>
    </location>
</feature>
<dbReference type="Pfam" id="PF23194">
    <property type="entry name" value="NOMO_5th"/>
    <property type="match status" value="1"/>
</dbReference>
<dbReference type="Pfam" id="PF22898">
    <property type="entry name" value="NOMO1-like_1st"/>
    <property type="match status" value="1"/>
</dbReference>
<dbReference type="Pfam" id="PF23141">
    <property type="entry name" value="Ig_NOMO"/>
    <property type="match status" value="1"/>
</dbReference>
<keyword evidence="2" id="KW-0812">Transmembrane</keyword>
<dbReference type="SUPFAM" id="SSF49452">
    <property type="entry name" value="Starch-binding domain-like"/>
    <property type="match status" value="2"/>
</dbReference>
<dbReference type="InterPro" id="IPR056190">
    <property type="entry name" value="NOMO_5th"/>
</dbReference>
<keyword evidence="5" id="KW-1133">Transmembrane helix</keyword>
<reference evidence="15" key="1">
    <citation type="submission" date="2025-08" db="UniProtKB">
        <authorList>
            <consortium name="RefSeq"/>
        </authorList>
    </citation>
    <scope>IDENTIFICATION</scope>
</reference>
<evidence type="ECO:0000259" key="8">
    <source>
        <dbReference type="Pfam" id="PF22898"/>
    </source>
</evidence>
<comment type="subcellular location">
    <subcellularLocation>
        <location evidence="1">Endoplasmic reticulum membrane</location>
        <topology evidence="1">Single-pass type I membrane protein</topology>
    </subcellularLocation>
</comment>
<dbReference type="PANTHER" id="PTHR23303:SF14">
    <property type="entry name" value="BOS COMPLEX SUBUNIT NOMO1-RELATED"/>
    <property type="match status" value="1"/>
</dbReference>
<dbReference type="GO" id="GO:0030246">
    <property type="term" value="F:carbohydrate binding"/>
    <property type="evidence" value="ECO:0007669"/>
    <property type="project" value="InterPro"/>
</dbReference>
<feature type="domain" description="NOMO-like ninth beta-sandwich" evidence="9">
    <location>
        <begin position="743"/>
        <end position="812"/>
    </location>
</feature>
<keyword evidence="3 7" id="KW-0732">Signal</keyword>
<dbReference type="Gene3D" id="2.60.40.10">
    <property type="entry name" value="Immunoglobulins"/>
    <property type="match status" value="1"/>
</dbReference>
<dbReference type="SUPFAM" id="SSF49478">
    <property type="entry name" value="Cna protein B-type domain"/>
    <property type="match status" value="1"/>
</dbReference>
<evidence type="ECO:0000256" key="5">
    <source>
        <dbReference type="ARBA" id="ARBA00022989"/>
    </source>
</evidence>
<proteinExistence type="predicted"/>
<dbReference type="InterPro" id="IPR051417">
    <property type="entry name" value="SDr/BOS_complex"/>
</dbReference>
<feature type="domain" description="NOMO C-terminal transthyretin-like" evidence="12">
    <location>
        <begin position="998"/>
        <end position="1090"/>
    </location>
</feature>
<dbReference type="InterPro" id="IPR055075">
    <property type="entry name" value="NOMO-like_N"/>
</dbReference>
<evidence type="ECO:0000256" key="1">
    <source>
        <dbReference type="ARBA" id="ARBA00004115"/>
    </source>
</evidence>
<dbReference type="InterPro" id="IPR056191">
    <property type="entry name" value="NOMO_12th"/>
</dbReference>